<name>A0ABW7CA08_9CYAN</name>
<evidence type="ECO:0000256" key="1">
    <source>
        <dbReference type="SAM" id="SignalP"/>
    </source>
</evidence>
<dbReference type="InterPro" id="IPR013424">
    <property type="entry name" value="Ice-binding_C"/>
</dbReference>
<dbReference type="RefSeq" id="WP_190528211.1">
    <property type="nucleotide sequence ID" value="NZ_JAZAQF010000059.1"/>
</dbReference>
<keyword evidence="1" id="KW-0732">Signal</keyword>
<organism evidence="2 3">
    <name type="scientific">Limnothrix redekei LRLZ20PSL1</name>
    <dbReference type="NCBI Taxonomy" id="3112953"/>
    <lineage>
        <taxon>Bacteria</taxon>
        <taxon>Bacillati</taxon>
        <taxon>Cyanobacteriota</taxon>
        <taxon>Cyanophyceae</taxon>
        <taxon>Pseudanabaenales</taxon>
        <taxon>Pseudanabaenaceae</taxon>
        <taxon>Limnothrix</taxon>
    </lineage>
</organism>
<dbReference type="Proteomes" id="UP001604335">
    <property type="component" value="Unassembled WGS sequence"/>
</dbReference>
<dbReference type="SUPFAM" id="SSF49785">
    <property type="entry name" value="Galactose-binding domain-like"/>
    <property type="match status" value="1"/>
</dbReference>
<keyword evidence="3" id="KW-1185">Reference proteome</keyword>
<protein>
    <submittedName>
        <fullName evidence="2">PEP-CTERM sorting domain-containing protein</fullName>
    </submittedName>
</protein>
<sequence>MKRFQQIASTLALALVPALIATQPAQAANLVKNGSFEVTPGAPLNGGWRTFSEIEGWSATSGGKIEVQAGVAGKAYDGKNLVELDSHFYDSNASELGLFQDIVTKAGKTYELSFVYSARPGIANNWKGGKDQNAFSVLFGSSFNQVFNAGNGGSQTNWLNSGPLLVKAVSDLTRLQFNYLGTRDTHGAYIDNVILTEVASTPEPVSLLGLLVVGTAVGVAAKKRQHAID</sequence>
<evidence type="ECO:0000313" key="2">
    <source>
        <dbReference type="EMBL" id="MFG3817992.1"/>
    </source>
</evidence>
<dbReference type="Gene3D" id="2.60.120.260">
    <property type="entry name" value="Galactose-binding domain-like"/>
    <property type="match status" value="1"/>
</dbReference>
<dbReference type="EMBL" id="JAZAQF010000059">
    <property type="protein sequence ID" value="MFG3817992.1"/>
    <property type="molecule type" value="Genomic_DNA"/>
</dbReference>
<dbReference type="InterPro" id="IPR008979">
    <property type="entry name" value="Galactose-bd-like_sf"/>
</dbReference>
<feature type="signal peptide" evidence="1">
    <location>
        <begin position="1"/>
        <end position="27"/>
    </location>
</feature>
<feature type="chain" id="PRO_5047109925" evidence="1">
    <location>
        <begin position="28"/>
        <end position="229"/>
    </location>
</feature>
<dbReference type="NCBIfam" id="TIGR02595">
    <property type="entry name" value="PEP_CTERM"/>
    <property type="match status" value="1"/>
</dbReference>
<evidence type="ECO:0000313" key="3">
    <source>
        <dbReference type="Proteomes" id="UP001604335"/>
    </source>
</evidence>
<accession>A0ABW7CA08</accession>
<gene>
    <name evidence="2" type="ORF">VPK24_10125</name>
</gene>
<reference evidence="3" key="1">
    <citation type="journal article" date="2024" name="Algal Res.">
        <title>Biochemical, toxicological and genomic investigation of a high-biomass producing Limnothrix strain isolated from Italian shallow drinking water reservoir.</title>
        <authorList>
            <person name="Simonazzi M."/>
            <person name="Shishido T.K."/>
            <person name="Delbaje E."/>
            <person name="Wahlsten M."/>
            <person name="Fewer D.P."/>
            <person name="Sivonen K."/>
            <person name="Pezzolesi L."/>
            <person name="Pistocchi R."/>
        </authorList>
    </citation>
    <scope>NUCLEOTIDE SEQUENCE [LARGE SCALE GENOMIC DNA]</scope>
    <source>
        <strain evidence="3">LRLZ20PSL1</strain>
    </source>
</reference>
<proteinExistence type="predicted"/>
<comment type="caution">
    <text evidence="2">The sequence shown here is derived from an EMBL/GenBank/DDBJ whole genome shotgun (WGS) entry which is preliminary data.</text>
</comment>